<evidence type="ECO:0000313" key="1">
    <source>
        <dbReference type="EMBL" id="REC56969.1"/>
    </source>
</evidence>
<proteinExistence type="predicted"/>
<sequence length="132" mass="14987">MITSFELKSIAYGIIASSQFKTIMTGDVYIDQRPFDSTKNDVVIGALLVPDLVLYPSTILINIYASDLKSGTSYRPDLATLNNATKLLMPLFDEIYLPNKKTYIEIESQRDYKVDGKNEWVSVIRLKTRTIQ</sequence>
<name>A0A3D9BTX1_9FLAO</name>
<protein>
    <recommendedName>
        <fullName evidence="3">DUF3168 domain-containing protein</fullName>
    </recommendedName>
</protein>
<dbReference type="Proteomes" id="UP000256512">
    <property type="component" value="Unassembled WGS sequence"/>
</dbReference>
<dbReference type="AlphaFoldDB" id="A0A3D9BTX1"/>
<gene>
    <name evidence="1" type="ORF">DRF62_02085</name>
</gene>
<accession>A0A3D9BTX1</accession>
<evidence type="ECO:0000313" key="2">
    <source>
        <dbReference type="Proteomes" id="UP000256512"/>
    </source>
</evidence>
<keyword evidence="2" id="KW-1185">Reference proteome</keyword>
<reference evidence="1 2" key="1">
    <citation type="journal article" date="2006" name="Int. J. Syst. Evol. Microbiol.">
        <title>Chryseobacterium piscium sp. nov., isolated from fish of the South Atlantic Ocean off South Africa.</title>
        <authorList>
            <person name="de Beer H."/>
            <person name="Hugo C.J."/>
            <person name="Jooste P.J."/>
            <person name="Vancanneyt M."/>
            <person name="Coenye T."/>
            <person name="Vandamme P."/>
        </authorList>
    </citation>
    <scope>NUCLEOTIDE SEQUENCE [LARGE SCALE GENOMIC DNA]</scope>
    <source>
        <strain evidence="1 2">CCUG 51923</strain>
    </source>
</reference>
<dbReference type="RefSeq" id="WP_115948869.1">
    <property type="nucleotide sequence ID" value="NZ_QNVS01000003.1"/>
</dbReference>
<dbReference type="EMBL" id="QNVS01000003">
    <property type="protein sequence ID" value="REC56969.1"/>
    <property type="molecule type" value="Genomic_DNA"/>
</dbReference>
<evidence type="ECO:0008006" key="3">
    <source>
        <dbReference type="Google" id="ProtNLM"/>
    </source>
</evidence>
<organism evidence="1 2">
    <name type="scientific">Chryseobacterium piscium</name>
    <dbReference type="NCBI Taxonomy" id="333702"/>
    <lineage>
        <taxon>Bacteria</taxon>
        <taxon>Pseudomonadati</taxon>
        <taxon>Bacteroidota</taxon>
        <taxon>Flavobacteriia</taxon>
        <taxon>Flavobacteriales</taxon>
        <taxon>Weeksellaceae</taxon>
        <taxon>Chryseobacterium group</taxon>
        <taxon>Chryseobacterium</taxon>
    </lineage>
</organism>
<comment type="caution">
    <text evidence="1">The sequence shown here is derived from an EMBL/GenBank/DDBJ whole genome shotgun (WGS) entry which is preliminary data.</text>
</comment>